<gene>
    <name evidence="2" type="ORF">ACFPIJ_56095</name>
</gene>
<keyword evidence="1" id="KW-0472">Membrane</keyword>
<evidence type="ECO:0000313" key="3">
    <source>
        <dbReference type="Proteomes" id="UP001595912"/>
    </source>
</evidence>
<comment type="caution">
    <text evidence="2">The sequence shown here is derived from an EMBL/GenBank/DDBJ whole genome shotgun (WGS) entry which is preliminary data.</text>
</comment>
<protein>
    <submittedName>
        <fullName evidence="2">Uncharacterized protein</fullName>
    </submittedName>
</protein>
<reference evidence="3" key="1">
    <citation type="journal article" date="2019" name="Int. J. Syst. Evol. Microbiol.">
        <title>The Global Catalogue of Microorganisms (GCM) 10K type strain sequencing project: providing services to taxonomists for standard genome sequencing and annotation.</title>
        <authorList>
            <consortium name="The Broad Institute Genomics Platform"/>
            <consortium name="The Broad Institute Genome Sequencing Center for Infectious Disease"/>
            <person name="Wu L."/>
            <person name="Ma J."/>
        </authorList>
    </citation>
    <scope>NUCLEOTIDE SEQUENCE [LARGE SCALE GENOMIC DNA]</scope>
    <source>
        <strain evidence="3">CGMCC 4.7152</strain>
    </source>
</reference>
<dbReference type="Proteomes" id="UP001595912">
    <property type="component" value="Unassembled WGS sequence"/>
</dbReference>
<name>A0ABV9WH92_9ACTN</name>
<accession>A0ABV9WH92</accession>
<dbReference type="EMBL" id="JBHSIU010000112">
    <property type="protein sequence ID" value="MFC5007116.1"/>
    <property type="molecule type" value="Genomic_DNA"/>
</dbReference>
<dbReference type="RefSeq" id="WP_380127766.1">
    <property type="nucleotide sequence ID" value="NZ_JBHSIU010000112.1"/>
</dbReference>
<feature type="transmembrane region" description="Helical" evidence="1">
    <location>
        <begin position="51"/>
        <end position="69"/>
    </location>
</feature>
<evidence type="ECO:0000313" key="2">
    <source>
        <dbReference type="EMBL" id="MFC5007116.1"/>
    </source>
</evidence>
<sequence>MTDSPARTADGRRRTARKLILLAWALFLFVPLVLAAVVTFGDWGPGPATAALMVVGGGAAGAIGFRLVMKADTLRG</sequence>
<organism evidence="2 3">
    <name type="scientific">Dactylosporangium cerinum</name>
    <dbReference type="NCBI Taxonomy" id="1434730"/>
    <lineage>
        <taxon>Bacteria</taxon>
        <taxon>Bacillati</taxon>
        <taxon>Actinomycetota</taxon>
        <taxon>Actinomycetes</taxon>
        <taxon>Micromonosporales</taxon>
        <taxon>Micromonosporaceae</taxon>
        <taxon>Dactylosporangium</taxon>
    </lineage>
</organism>
<keyword evidence="1" id="KW-0812">Transmembrane</keyword>
<evidence type="ECO:0000256" key="1">
    <source>
        <dbReference type="SAM" id="Phobius"/>
    </source>
</evidence>
<keyword evidence="3" id="KW-1185">Reference proteome</keyword>
<keyword evidence="1" id="KW-1133">Transmembrane helix</keyword>
<proteinExistence type="predicted"/>